<organism evidence="1 2">
    <name type="scientific">Eumeta variegata</name>
    <name type="common">Bagworm moth</name>
    <name type="synonym">Eumeta japonica</name>
    <dbReference type="NCBI Taxonomy" id="151549"/>
    <lineage>
        <taxon>Eukaryota</taxon>
        <taxon>Metazoa</taxon>
        <taxon>Ecdysozoa</taxon>
        <taxon>Arthropoda</taxon>
        <taxon>Hexapoda</taxon>
        <taxon>Insecta</taxon>
        <taxon>Pterygota</taxon>
        <taxon>Neoptera</taxon>
        <taxon>Endopterygota</taxon>
        <taxon>Lepidoptera</taxon>
        <taxon>Glossata</taxon>
        <taxon>Ditrysia</taxon>
        <taxon>Tineoidea</taxon>
        <taxon>Psychidae</taxon>
        <taxon>Oiketicinae</taxon>
        <taxon>Eumeta</taxon>
    </lineage>
</organism>
<reference evidence="1 2" key="1">
    <citation type="journal article" date="2019" name="Commun. Biol.">
        <title>The bagworm genome reveals a unique fibroin gene that provides high tensile strength.</title>
        <authorList>
            <person name="Kono N."/>
            <person name="Nakamura H."/>
            <person name="Ohtoshi R."/>
            <person name="Tomita M."/>
            <person name="Numata K."/>
            <person name="Arakawa K."/>
        </authorList>
    </citation>
    <scope>NUCLEOTIDE SEQUENCE [LARGE SCALE GENOMIC DNA]</scope>
</reference>
<comment type="caution">
    <text evidence="1">The sequence shown here is derived from an EMBL/GenBank/DDBJ whole genome shotgun (WGS) entry which is preliminary data.</text>
</comment>
<protein>
    <submittedName>
        <fullName evidence="1">Uncharacterized protein</fullName>
    </submittedName>
</protein>
<name>A0A4C1ZMP2_EUMVA</name>
<dbReference type="Proteomes" id="UP000299102">
    <property type="component" value="Unassembled WGS sequence"/>
</dbReference>
<dbReference type="EMBL" id="BGZK01001980">
    <property type="protein sequence ID" value="GBP89170.1"/>
    <property type="molecule type" value="Genomic_DNA"/>
</dbReference>
<proteinExistence type="predicted"/>
<accession>A0A4C1ZMP2</accession>
<dbReference type="AlphaFoldDB" id="A0A4C1ZMP2"/>
<sequence length="182" mass="20059">MISSRISTPARLGECRKPQHEFNDRRACGPRAAPAGAAPLVTRAVCPRPLRCGALGGRRPPRPPGERYSTFFLADLESEFDVFYRRPAVRLYDLLYKACSGQTSGGTARASVKRALGVHVTGDASRRPPRRHLARPVIGHGSAGHRRTYPLLYLLSTRREHTPRMLGVFSSNELSKGLVDSE</sequence>
<evidence type="ECO:0000313" key="1">
    <source>
        <dbReference type="EMBL" id="GBP89170.1"/>
    </source>
</evidence>
<gene>
    <name evidence="1" type="ORF">EVAR_90307_1</name>
</gene>
<keyword evidence="2" id="KW-1185">Reference proteome</keyword>
<evidence type="ECO:0000313" key="2">
    <source>
        <dbReference type="Proteomes" id="UP000299102"/>
    </source>
</evidence>